<evidence type="ECO:0000313" key="2">
    <source>
        <dbReference type="Proteomes" id="UP000193942"/>
    </source>
</evidence>
<evidence type="ECO:0000313" key="1">
    <source>
        <dbReference type="EMBL" id="OSK95376.1"/>
    </source>
</evidence>
<dbReference type="Proteomes" id="UP000193942">
    <property type="component" value="Unassembled WGS sequence"/>
</dbReference>
<proteinExistence type="predicted"/>
<sequence>MQTFDIAALLILNGRVANPWKTPDNDAHFFASTEK</sequence>
<dbReference type="EMBL" id="ADIZ01000015">
    <property type="protein sequence ID" value="OSK95376.1"/>
    <property type="molecule type" value="Genomic_DNA"/>
</dbReference>
<protein>
    <submittedName>
        <fullName evidence="1">Uncharacterized protein</fullName>
    </submittedName>
</protein>
<comment type="caution">
    <text evidence="1">The sequence shown here is derived from an EMBL/GenBank/DDBJ whole genome shotgun (WGS) entry which is preliminary data.</text>
</comment>
<accession>A0A1X3J391</accession>
<organism evidence="1 2">
    <name type="scientific">Escherichia coli TA447</name>
    <dbReference type="NCBI Taxonomy" id="656447"/>
    <lineage>
        <taxon>Bacteria</taxon>
        <taxon>Pseudomonadati</taxon>
        <taxon>Pseudomonadota</taxon>
        <taxon>Gammaproteobacteria</taxon>
        <taxon>Enterobacterales</taxon>
        <taxon>Enterobacteriaceae</taxon>
        <taxon>Escherichia</taxon>
    </lineage>
</organism>
<dbReference type="AlphaFoldDB" id="A0A1X3J391"/>
<reference evidence="1 2" key="1">
    <citation type="submission" date="2010-04" db="EMBL/GenBank/DDBJ databases">
        <title>The Genome Sequence of Escherichia coli TA447.</title>
        <authorList>
            <consortium name="The Broad Institute Genome Sequencing Platform"/>
            <consortium name="The Broad Institute Genome Sequencing Center for Infectious Disease"/>
            <person name="Feldgarden M."/>
            <person name="Gordon D.M."/>
            <person name="Johnson J.R."/>
            <person name="Johnston B.D."/>
            <person name="Young S."/>
            <person name="Zeng Q."/>
            <person name="Koehrsen M."/>
            <person name="Alvarado L."/>
            <person name="Berlin A.M."/>
            <person name="Borenstein D."/>
            <person name="Chapman S.B."/>
            <person name="Chen Z."/>
            <person name="Engels R."/>
            <person name="Freedman E."/>
            <person name="Gellesch M."/>
            <person name="Goldberg J."/>
            <person name="Griggs A."/>
            <person name="Gujja S."/>
            <person name="Heilman E.R."/>
            <person name="Heiman D.I."/>
            <person name="Hepburn T.A."/>
            <person name="Howarth C."/>
            <person name="Jen D."/>
            <person name="Larson L."/>
            <person name="Mehta T."/>
            <person name="Park D."/>
            <person name="Pearson M."/>
            <person name="Richards J."/>
            <person name="Roberts A."/>
            <person name="Saif S."/>
            <person name="Shea T.D."/>
            <person name="Shenoy N."/>
            <person name="Sisk P."/>
            <person name="Stolte C."/>
            <person name="Sykes S.N."/>
            <person name="Walk T."/>
            <person name="White J."/>
            <person name="Yandava C."/>
            <person name="Haas B."/>
            <person name="Henn M.R."/>
            <person name="Nusbaum C."/>
            <person name="Birren B."/>
        </authorList>
    </citation>
    <scope>NUCLEOTIDE SEQUENCE [LARGE SCALE GENOMIC DNA]</scope>
    <source>
        <strain evidence="1 2">TA447</strain>
    </source>
</reference>
<gene>
    <name evidence="1" type="ORF">ECXG_01917</name>
</gene>
<name>A0A1X3J391_ECOLX</name>